<protein>
    <submittedName>
        <fullName evidence="1">HAD family hydrolase</fullName>
    </submittedName>
</protein>
<dbReference type="GO" id="GO:0006281">
    <property type="term" value="P:DNA repair"/>
    <property type="evidence" value="ECO:0007669"/>
    <property type="project" value="TreeGrafter"/>
</dbReference>
<dbReference type="GO" id="GO:0008967">
    <property type="term" value="F:phosphoglycolate phosphatase activity"/>
    <property type="evidence" value="ECO:0007669"/>
    <property type="project" value="TreeGrafter"/>
</dbReference>
<dbReference type="Proteomes" id="UP000588586">
    <property type="component" value="Unassembled WGS sequence"/>
</dbReference>
<keyword evidence="1" id="KW-0378">Hydrolase</keyword>
<dbReference type="Gene3D" id="1.10.150.240">
    <property type="entry name" value="Putative phosphatase, domain 2"/>
    <property type="match status" value="1"/>
</dbReference>
<dbReference type="InterPro" id="IPR050155">
    <property type="entry name" value="HAD-like_hydrolase_sf"/>
</dbReference>
<accession>A0A849HES0</accession>
<dbReference type="InterPro" id="IPR006439">
    <property type="entry name" value="HAD-SF_hydro_IA"/>
</dbReference>
<dbReference type="AlphaFoldDB" id="A0A849HES0"/>
<dbReference type="InterPro" id="IPR023198">
    <property type="entry name" value="PGP-like_dom2"/>
</dbReference>
<dbReference type="SFLD" id="SFLDS00003">
    <property type="entry name" value="Haloacid_Dehalogenase"/>
    <property type="match status" value="1"/>
</dbReference>
<name>A0A849HES0_9MICO</name>
<dbReference type="SUPFAM" id="SSF56784">
    <property type="entry name" value="HAD-like"/>
    <property type="match status" value="1"/>
</dbReference>
<dbReference type="SFLD" id="SFLDG01129">
    <property type="entry name" value="C1.5:_HAD__Beta-PGM__Phosphata"/>
    <property type="match status" value="1"/>
</dbReference>
<sequence length="224" mass="23046">MSARSGVLFDVDGTLVDTTYIHTICWAQALAEAGFHPPMARVHRAVGMGADLLVGHVLGADLDPSVVQSITDGHDGRFEQWYDDVVPLPGARSLLAHCAGRGMAVVLASSSSAKDLDAMRRALGADAFVTAATSSQDAEQSKPSPDILAAAIDQAGLDPDRTVAVGDSVWDAEAASSIGVEFVGVESGGYSRAELQDAGAVHVGADPLALLAAFARTPLARLVG</sequence>
<comment type="caution">
    <text evidence="1">The sequence shown here is derived from an EMBL/GenBank/DDBJ whole genome shotgun (WGS) entry which is preliminary data.</text>
</comment>
<dbReference type="PANTHER" id="PTHR43434">
    <property type="entry name" value="PHOSPHOGLYCOLATE PHOSPHATASE"/>
    <property type="match status" value="1"/>
</dbReference>
<reference evidence="1 2" key="1">
    <citation type="submission" date="2020-04" db="EMBL/GenBank/DDBJ databases">
        <title>Knoellia sp. isolate from air conditioner.</title>
        <authorList>
            <person name="Chea S."/>
            <person name="Kim D.-U."/>
        </authorList>
    </citation>
    <scope>NUCLEOTIDE SEQUENCE [LARGE SCALE GENOMIC DNA]</scope>
    <source>
        <strain evidence="1 2">DB2414S</strain>
    </source>
</reference>
<gene>
    <name evidence="1" type="ORF">HJG52_03725</name>
</gene>
<evidence type="ECO:0000313" key="1">
    <source>
        <dbReference type="EMBL" id="NNM45114.1"/>
    </source>
</evidence>
<dbReference type="NCBIfam" id="TIGR01549">
    <property type="entry name" value="HAD-SF-IA-v1"/>
    <property type="match status" value="1"/>
</dbReference>
<dbReference type="PANTHER" id="PTHR43434:SF16">
    <property type="entry name" value="BLL8046 PROTEIN"/>
    <property type="match status" value="1"/>
</dbReference>
<proteinExistence type="predicted"/>
<organism evidence="1 2">
    <name type="scientific">Knoellia koreensis</name>
    <dbReference type="NCBI Taxonomy" id="2730921"/>
    <lineage>
        <taxon>Bacteria</taxon>
        <taxon>Bacillati</taxon>
        <taxon>Actinomycetota</taxon>
        <taxon>Actinomycetes</taxon>
        <taxon>Micrococcales</taxon>
        <taxon>Intrasporangiaceae</taxon>
        <taxon>Knoellia</taxon>
    </lineage>
</organism>
<dbReference type="EMBL" id="JABEPQ010000001">
    <property type="protein sequence ID" value="NNM45114.1"/>
    <property type="molecule type" value="Genomic_DNA"/>
</dbReference>
<dbReference type="RefSeq" id="WP_171242178.1">
    <property type="nucleotide sequence ID" value="NZ_JABEPQ010000001.1"/>
</dbReference>
<dbReference type="GO" id="GO:0005829">
    <property type="term" value="C:cytosol"/>
    <property type="evidence" value="ECO:0007669"/>
    <property type="project" value="TreeGrafter"/>
</dbReference>
<keyword evidence="2" id="KW-1185">Reference proteome</keyword>
<dbReference type="InterPro" id="IPR023214">
    <property type="entry name" value="HAD_sf"/>
</dbReference>
<dbReference type="Pfam" id="PF00702">
    <property type="entry name" value="Hydrolase"/>
    <property type="match status" value="1"/>
</dbReference>
<dbReference type="InterPro" id="IPR036412">
    <property type="entry name" value="HAD-like_sf"/>
</dbReference>
<evidence type="ECO:0000313" key="2">
    <source>
        <dbReference type="Proteomes" id="UP000588586"/>
    </source>
</evidence>
<dbReference type="Gene3D" id="3.40.50.1000">
    <property type="entry name" value="HAD superfamily/HAD-like"/>
    <property type="match status" value="1"/>
</dbReference>